<accession>A0AAV9ZPC4</accession>
<sequence length="168" mass="18094">FAMKYDPAVEEVKEFLGRVNGVAERLGRLYGIEVTDDQIIARMISALPRQYSGLIRTLNNTPVADRTLDRVETDILIEDGTVRGIEGGGVGQTTVAAGYGNSGALAAQANADVTCENCGGAGHTKARCWHKGGDIEGQYPDWWIGKREASKALVPRSHMAYDVTSIVL</sequence>
<proteinExistence type="predicted"/>
<reference evidence="1 2" key="1">
    <citation type="journal article" date="2024" name="J Genomics">
        <title>Draft genome sequencing and assembly of Favolaschia claudopus CIRM-BRFM 2984 isolated from oak limbs.</title>
        <authorList>
            <person name="Navarro D."/>
            <person name="Drula E."/>
            <person name="Chaduli D."/>
            <person name="Cazenave R."/>
            <person name="Ahrendt S."/>
            <person name="Wang J."/>
            <person name="Lipzen A."/>
            <person name="Daum C."/>
            <person name="Barry K."/>
            <person name="Grigoriev I.V."/>
            <person name="Favel A."/>
            <person name="Rosso M.N."/>
            <person name="Martin F."/>
        </authorList>
    </citation>
    <scope>NUCLEOTIDE SEQUENCE [LARGE SCALE GENOMIC DNA]</scope>
    <source>
        <strain evidence="1 2">CIRM-BRFM 2984</strain>
    </source>
</reference>
<keyword evidence="2" id="KW-1185">Reference proteome</keyword>
<evidence type="ECO:0000313" key="1">
    <source>
        <dbReference type="EMBL" id="KAK6988369.1"/>
    </source>
</evidence>
<dbReference type="AlphaFoldDB" id="A0AAV9ZPC4"/>
<feature type="non-terminal residue" evidence="1">
    <location>
        <position position="1"/>
    </location>
</feature>
<protein>
    <recommendedName>
        <fullName evidence="3">Gag protein</fullName>
    </recommendedName>
</protein>
<dbReference type="Proteomes" id="UP001362999">
    <property type="component" value="Unassembled WGS sequence"/>
</dbReference>
<comment type="caution">
    <text evidence="1">The sequence shown here is derived from an EMBL/GenBank/DDBJ whole genome shotgun (WGS) entry which is preliminary data.</text>
</comment>
<name>A0AAV9ZPC4_9AGAR</name>
<evidence type="ECO:0008006" key="3">
    <source>
        <dbReference type="Google" id="ProtNLM"/>
    </source>
</evidence>
<evidence type="ECO:0000313" key="2">
    <source>
        <dbReference type="Proteomes" id="UP001362999"/>
    </source>
</evidence>
<dbReference type="EMBL" id="JAWWNJ010000123">
    <property type="protein sequence ID" value="KAK6988369.1"/>
    <property type="molecule type" value="Genomic_DNA"/>
</dbReference>
<organism evidence="1 2">
    <name type="scientific">Favolaschia claudopus</name>
    <dbReference type="NCBI Taxonomy" id="2862362"/>
    <lineage>
        <taxon>Eukaryota</taxon>
        <taxon>Fungi</taxon>
        <taxon>Dikarya</taxon>
        <taxon>Basidiomycota</taxon>
        <taxon>Agaricomycotina</taxon>
        <taxon>Agaricomycetes</taxon>
        <taxon>Agaricomycetidae</taxon>
        <taxon>Agaricales</taxon>
        <taxon>Marasmiineae</taxon>
        <taxon>Mycenaceae</taxon>
        <taxon>Favolaschia</taxon>
    </lineage>
</organism>
<gene>
    <name evidence="1" type="ORF">R3P38DRAFT_2573364</name>
</gene>